<dbReference type="Proteomes" id="UP001519460">
    <property type="component" value="Unassembled WGS sequence"/>
</dbReference>
<dbReference type="AlphaFoldDB" id="A0ABD0K5S3"/>
<gene>
    <name evidence="1" type="ORF">BaRGS_00026349</name>
</gene>
<keyword evidence="2" id="KW-1185">Reference proteome</keyword>
<dbReference type="EMBL" id="JACVVK020000245">
    <property type="protein sequence ID" value="KAK7482427.1"/>
    <property type="molecule type" value="Genomic_DNA"/>
</dbReference>
<proteinExistence type="predicted"/>
<protein>
    <submittedName>
        <fullName evidence="1">Uncharacterized protein</fullName>
    </submittedName>
</protein>
<sequence length="78" mass="8674">MKRVVNTVDKVKTLDNKGGRSFGSAVLVLQGPSVQSLTKVRQKLKALWEVNPAAREVDAVRIRSGQPLHFIMLLSPHR</sequence>
<reference evidence="1 2" key="1">
    <citation type="journal article" date="2023" name="Sci. Data">
        <title>Genome assembly of the Korean intertidal mud-creeper Batillaria attramentaria.</title>
        <authorList>
            <person name="Patra A.K."/>
            <person name="Ho P.T."/>
            <person name="Jun S."/>
            <person name="Lee S.J."/>
            <person name="Kim Y."/>
            <person name="Won Y.J."/>
        </authorList>
    </citation>
    <scope>NUCLEOTIDE SEQUENCE [LARGE SCALE GENOMIC DNA]</scope>
    <source>
        <strain evidence="1">Wonlab-2016</strain>
    </source>
</reference>
<accession>A0ABD0K5S3</accession>
<evidence type="ECO:0000313" key="2">
    <source>
        <dbReference type="Proteomes" id="UP001519460"/>
    </source>
</evidence>
<organism evidence="1 2">
    <name type="scientific">Batillaria attramentaria</name>
    <dbReference type="NCBI Taxonomy" id="370345"/>
    <lineage>
        <taxon>Eukaryota</taxon>
        <taxon>Metazoa</taxon>
        <taxon>Spiralia</taxon>
        <taxon>Lophotrochozoa</taxon>
        <taxon>Mollusca</taxon>
        <taxon>Gastropoda</taxon>
        <taxon>Caenogastropoda</taxon>
        <taxon>Sorbeoconcha</taxon>
        <taxon>Cerithioidea</taxon>
        <taxon>Batillariidae</taxon>
        <taxon>Batillaria</taxon>
    </lineage>
</organism>
<name>A0ABD0K5S3_9CAEN</name>
<evidence type="ECO:0000313" key="1">
    <source>
        <dbReference type="EMBL" id="KAK7482427.1"/>
    </source>
</evidence>
<comment type="caution">
    <text evidence="1">The sequence shown here is derived from an EMBL/GenBank/DDBJ whole genome shotgun (WGS) entry which is preliminary data.</text>
</comment>